<dbReference type="Proteomes" id="UP000634136">
    <property type="component" value="Unassembled WGS sequence"/>
</dbReference>
<reference evidence="1" key="1">
    <citation type="submission" date="2020-09" db="EMBL/GenBank/DDBJ databases">
        <title>Genome-Enabled Discovery of Anthraquinone Biosynthesis in Senna tora.</title>
        <authorList>
            <person name="Kang S.-H."/>
            <person name="Pandey R.P."/>
            <person name="Lee C.-M."/>
            <person name="Sim J.-S."/>
            <person name="Jeong J.-T."/>
            <person name="Choi B.-S."/>
            <person name="Jung M."/>
            <person name="Ginzburg D."/>
            <person name="Zhao K."/>
            <person name="Won S.Y."/>
            <person name="Oh T.-J."/>
            <person name="Yu Y."/>
            <person name="Kim N.-H."/>
            <person name="Lee O.R."/>
            <person name="Lee T.-H."/>
            <person name="Bashyal P."/>
            <person name="Kim T.-S."/>
            <person name="Lee W.-H."/>
            <person name="Kawkins C."/>
            <person name="Kim C.-K."/>
            <person name="Kim J.S."/>
            <person name="Ahn B.O."/>
            <person name="Rhee S.Y."/>
            <person name="Sohng J.K."/>
        </authorList>
    </citation>
    <scope>NUCLEOTIDE SEQUENCE</scope>
    <source>
        <tissue evidence="1">Leaf</tissue>
    </source>
</reference>
<organism evidence="1 2">
    <name type="scientific">Senna tora</name>
    <dbReference type="NCBI Taxonomy" id="362788"/>
    <lineage>
        <taxon>Eukaryota</taxon>
        <taxon>Viridiplantae</taxon>
        <taxon>Streptophyta</taxon>
        <taxon>Embryophyta</taxon>
        <taxon>Tracheophyta</taxon>
        <taxon>Spermatophyta</taxon>
        <taxon>Magnoliopsida</taxon>
        <taxon>eudicotyledons</taxon>
        <taxon>Gunneridae</taxon>
        <taxon>Pentapetalae</taxon>
        <taxon>rosids</taxon>
        <taxon>fabids</taxon>
        <taxon>Fabales</taxon>
        <taxon>Fabaceae</taxon>
        <taxon>Caesalpinioideae</taxon>
        <taxon>Cassia clade</taxon>
        <taxon>Senna</taxon>
    </lineage>
</organism>
<accession>A0A835CFL7</accession>
<dbReference type="AlphaFoldDB" id="A0A835CFL7"/>
<protein>
    <submittedName>
        <fullName evidence="1">Uncharacterized protein</fullName>
    </submittedName>
</protein>
<proteinExistence type="predicted"/>
<dbReference type="EMBL" id="JAAIUW010000003">
    <property type="protein sequence ID" value="KAF7838890.1"/>
    <property type="molecule type" value="Genomic_DNA"/>
</dbReference>
<keyword evidence="2" id="KW-1185">Reference proteome</keyword>
<gene>
    <name evidence="1" type="ORF">G2W53_007372</name>
</gene>
<name>A0A835CFL7_9FABA</name>
<sequence length="73" mass="8082">MYVMSTLRPENSVGSKIVWNRVYIGMPEEAKKTVMDMLGRVIACTMSLVVPYSVLELSSIGVQCHMGEGAVMR</sequence>
<evidence type="ECO:0000313" key="2">
    <source>
        <dbReference type="Proteomes" id="UP000634136"/>
    </source>
</evidence>
<comment type="caution">
    <text evidence="1">The sequence shown here is derived from an EMBL/GenBank/DDBJ whole genome shotgun (WGS) entry which is preliminary data.</text>
</comment>
<evidence type="ECO:0000313" key="1">
    <source>
        <dbReference type="EMBL" id="KAF7838890.1"/>
    </source>
</evidence>